<accession>A0A6S6WCZ7</accession>
<gene>
    <name evidence="2" type="ORF">PTTW11_10189</name>
</gene>
<dbReference type="InterPro" id="IPR017795">
    <property type="entry name" value="ABBA_NscD-like"/>
</dbReference>
<proteinExistence type="predicted"/>
<dbReference type="AlphaFoldDB" id="A0A6S6WCZ7"/>
<dbReference type="EMBL" id="HG992986">
    <property type="protein sequence ID" value="CAE7211587.1"/>
    <property type="molecule type" value="Genomic_DNA"/>
</dbReference>
<dbReference type="PANTHER" id="PTHR40627:SF5">
    <property type="entry name" value="INDOLE PRENYLTRANSFERASE TDIB"/>
    <property type="match status" value="1"/>
</dbReference>
<dbReference type="PANTHER" id="PTHR40627">
    <property type="entry name" value="INDOLE PRENYLTRANSFERASE TDIB-RELATED"/>
    <property type="match status" value="1"/>
</dbReference>
<dbReference type="CDD" id="cd13929">
    <property type="entry name" value="PT-DMATS_CymD"/>
    <property type="match status" value="1"/>
</dbReference>
<organism evidence="2 3">
    <name type="scientific">Pyrenophora teres f. teres</name>
    <dbReference type="NCBI Taxonomy" id="97479"/>
    <lineage>
        <taxon>Eukaryota</taxon>
        <taxon>Fungi</taxon>
        <taxon>Dikarya</taxon>
        <taxon>Ascomycota</taxon>
        <taxon>Pezizomycotina</taxon>
        <taxon>Dothideomycetes</taxon>
        <taxon>Pleosporomycetidae</taxon>
        <taxon>Pleosporales</taxon>
        <taxon>Pleosporineae</taxon>
        <taxon>Pleosporaceae</taxon>
        <taxon>Pyrenophora</taxon>
    </lineage>
</organism>
<dbReference type="NCBIfam" id="TIGR03429">
    <property type="entry name" value="arom_pren_DMATS"/>
    <property type="match status" value="1"/>
</dbReference>
<reference evidence="2" key="1">
    <citation type="submission" date="2021-02" db="EMBL/GenBank/DDBJ databases">
        <authorList>
            <person name="Syme A R."/>
            <person name="Syme A R."/>
            <person name="Moolhuijzen P."/>
        </authorList>
    </citation>
    <scope>NUCLEOTIDE SEQUENCE</scope>
    <source>
        <strain evidence="2">W1-1</strain>
    </source>
</reference>
<dbReference type="Pfam" id="PF11991">
    <property type="entry name" value="Trp_DMAT"/>
    <property type="match status" value="1"/>
</dbReference>
<protein>
    <submittedName>
        <fullName evidence="2">Tryptophan dimethylallyltransferase</fullName>
    </submittedName>
</protein>
<keyword evidence="1" id="KW-0808">Transferase</keyword>
<dbReference type="GO" id="GO:0009820">
    <property type="term" value="P:alkaloid metabolic process"/>
    <property type="evidence" value="ECO:0007669"/>
    <property type="project" value="InterPro"/>
</dbReference>
<name>A0A6S6WCZ7_9PLEO</name>
<dbReference type="GO" id="GO:0016765">
    <property type="term" value="F:transferase activity, transferring alkyl or aryl (other than methyl) groups"/>
    <property type="evidence" value="ECO:0007669"/>
    <property type="project" value="InterPro"/>
</dbReference>
<sequence>MATVNTATSVLISGKTPKGIAAYPDPDTDPEAVNVWANYLVPRFHKYLAETGSYTVEQQEAHALCLSAAVVALGPRHPHPHVKSVMTPNGCPIELSLNLSEDRPPTARFYLEPLGSRTGTDEDPFGELWTPSSFACLAAQVPSADARWYQHLSQAFRLQGEDEVSKAKSQSRPGVWLPTMFMGIDFVAANRLLKCSFCPILKLLAMGADWNHLADHNQFVLDAVRQLPGFGANAGAALDLLAQYLVEASESGASVHNTSVVNSGLEEGESGPKAKTPKPFFNLVSVDCSDLSNGKGRVKLYARITSTSFASIRDAVTLGGRLTDEVTVEGLRHLESIWHLLLNDPAIENDADYARPPDSKSSFPGIDVNWEVSNQLPVPHAKVYIPVHIFHANDVEVHRNLSQVFRKLGWNDWAEGRYEKMLQQVFPEADFATSHINTWVSFCYYKGRGSYMTMYQSPPL</sequence>
<evidence type="ECO:0000313" key="2">
    <source>
        <dbReference type="EMBL" id="CAE7211587.1"/>
    </source>
</evidence>
<evidence type="ECO:0000256" key="1">
    <source>
        <dbReference type="ARBA" id="ARBA00022679"/>
    </source>
</evidence>
<dbReference type="Proteomes" id="UP000472372">
    <property type="component" value="Chromosome 10"/>
</dbReference>
<evidence type="ECO:0000313" key="3">
    <source>
        <dbReference type="Proteomes" id="UP000472372"/>
    </source>
</evidence>